<feature type="signal peptide" evidence="1">
    <location>
        <begin position="1"/>
        <end position="16"/>
    </location>
</feature>
<dbReference type="AlphaFoldDB" id="A0A0R3S2A6"/>
<keyword evidence="2" id="KW-1185">Reference proteome</keyword>
<evidence type="ECO:0000313" key="2">
    <source>
        <dbReference type="Proteomes" id="UP000050640"/>
    </source>
</evidence>
<protein>
    <submittedName>
        <fullName evidence="3">FMRFamide-related neuropeptide</fullName>
    </submittedName>
</protein>
<sequence length="116" mass="13405">MTLSLLLLSLSSSIEPIGLLSVLHSSKIFTNKDDIIRAEKRNQNLLDHLMRVSRGFGKSDRVFGRIARNDAFQTSPLIRFGKRYVVDDGHSEVLAHLLQQYLQQQSNYDESNRYRR</sequence>
<feature type="chain" id="PRO_5006447959" evidence="1">
    <location>
        <begin position="17"/>
        <end position="116"/>
    </location>
</feature>
<organism evidence="2 3">
    <name type="scientific">Elaeophora elaphi</name>
    <dbReference type="NCBI Taxonomy" id="1147741"/>
    <lineage>
        <taxon>Eukaryota</taxon>
        <taxon>Metazoa</taxon>
        <taxon>Ecdysozoa</taxon>
        <taxon>Nematoda</taxon>
        <taxon>Chromadorea</taxon>
        <taxon>Rhabditida</taxon>
        <taxon>Spirurina</taxon>
        <taxon>Spiruromorpha</taxon>
        <taxon>Filarioidea</taxon>
        <taxon>Onchocercidae</taxon>
        <taxon>Elaeophora</taxon>
    </lineage>
</organism>
<reference evidence="3" key="1">
    <citation type="submission" date="2017-02" db="UniProtKB">
        <authorList>
            <consortium name="WormBaseParasite"/>
        </authorList>
    </citation>
    <scope>IDENTIFICATION</scope>
</reference>
<evidence type="ECO:0000313" key="3">
    <source>
        <dbReference type="WBParaSite" id="EEL_0000883501-mRNA-1"/>
    </source>
</evidence>
<keyword evidence="1" id="KW-0732">Signal</keyword>
<name>A0A0R3S2A6_9BILA</name>
<evidence type="ECO:0000256" key="1">
    <source>
        <dbReference type="SAM" id="SignalP"/>
    </source>
</evidence>
<dbReference type="WBParaSite" id="EEL_0000883501-mRNA-1">
    <property type="protein sequence ID" value="EEL_0000883501-mRNA-1"/>
    <property type="gene ID" value="EEL_0000883501"/>
</dbReference>
<dbReference type="Proteomes" id="UP000050640">
    <property type="component" value="Unplaced"/>
</dbReference>
<proteinExistence type="predicted"/>
<accession>A0A0R3S2A6</accession>